<dbReference type="Gene3D" id="3.20.20.100">
    <property type="entry name" value="NADP-dependent oxidoreductase domain"/>
    <property type="match status" value="1"/>
</dbReference>
<dbReference type="InterPro" id="IPR023210">
    <property type="entry name" value="NADP_OxRdtase_dom"/>
</dbReference>
<dbReference type="InterPro" id="IPR036812">
    <property type="entry name" value="NAD(P)_OxRdtase_dom_sf"/>
</dbReference>
<proteinExistence type="predicted"/>
<dbReference type="RefSeq" id="WP_190926815.1">
    <property type="nucleotide sequence ID" value="NZ_JACXJA010000009.1"/>
</dbReference>
<evidence type="ECO:0000313" key="2">
    <source>
        <dbReference type="EMBL" id="MBD2862165.1"/>
    </source>
</evidence>
<keyword evidence="3" id="KW-1185">Reference proteome</keyword>
<dbReference type="EMBL" id="JACXJA010000009">
    <property type="protein sequence ID" value="MBD2862165.1"/>
    <property type="molecule type" value="Genomic_DNA"/>
</dbReference>
<evidence type="ECO:0000313" key="3">
    <source>
        <dbReference type="Proteomes" id="UP000639396"/>
    </source>
</evidence>
<dbReference type="PANTHER" id="PTHR43312:SF1">
    <property type="entry name" value="NADP-DEPENDENT OXIDOREDUCTASE DOMAIN-CONTAINING PROTEIN"/>
    <property type="match status" value="1"/>
</dbReference>
<reference evidence="2" key="1">
    <citation type="submission" date="2020-09" db="EMBL/GenBank/DDBJ databases">
        <title>A novel bacterium of genus Paenibacillus, isolated from South China Sea.</title>
        <authorList>
            <person name="Huang H."/>
            <person name="Mo K."/>
            <person name="Hu Y."/>
        </authorList>
    </citation>
    <scope>NUCLEOTIDE SEQUENCE</scope>
    <source>
        <strain evidence="2">IB182363</strain>
    </source>
</reference>
<sequence>MESGVQPMWKAEFQQLSKLMLGTAQLGISGYGIANRTVNVEADALLDRCVELGINCFDTALEYGDAELKLGRYFEGKPAPFLVSKVKADLELDRAGLEKQLTERVETILERLRVKTLPALMIHDPILLQIYGSAVTEIVTKLRRDQLIGRAGVSFGANSDVQFAYCGHLLREDIYEVIQLPLHLWDRRAVECGALSRFRADGKWVVARSVFLQGLFFRQADDLPEPLRSMARGALGKLAEIAEEEGISIAELAMRYVRDTEGVNGIVVGAETPEQLDDNVRLISGKPLSERTRNKIESEFRGLPEMLITPGLWNK</sequence>
<dbReference type="PANTHER" id="PTHR43312">
    <property type="entry name" value="D-THREO-ALDOSE 1-DEHYDROGENASE"/>
    <property type="match status" value="1"/>
</dbReference>
<organism evidence="2 3">
    <name type="scientific">Paenibacillus oceani</name>
    <dbReference type="NCBI Taxonomy" id="2772510"/>
    <lineage>
        <taxon>Bacteria</taxon>
        <taxon>Bacillati</taxon>
        <taxon>Bacillota</taxon>
        <taxon>Bacilli</taxon>
        <taxon>Bacillales</taxon>
        <taxon>Paenibacillaceae</taxon>
        <taxon>Paenibacillus</taxon>
    </lineage>
</organism>
<accession>A0A927CA67</accession>
<dbReference type="SUPFAM" id="SSF51430">
    <property type="entry name" value="NAD(P)-linked oxidoreductase"/>
    <property type="match status" value="1"/>
</dbReference>
<dbReference type="AlphaFoldDB" id="A0A927CA67"/>
<gene>
    <name evidence="2" type="ORF">IDH45_09240</name>
</gene>
<dbReference type="Pfam" id="PF00248">
    <property type="entry name" value="Aldo_ket_red"/>
    <property type="match status" value="1"/>
</dbReference>
<evidence type="ECO:0000259" key="1">
    <source>
        <dbReference type="Pfam" id="PF00248"/>
    </source>
</evidence>
<protein>
    <submittedName>
        <fullName evidence="2">Aldo/keto reductase</fullName>
    </submittedName>
</protein>
<feature type="domain" description="NADP-dependent oxidoreductase" evidence="1">
    <location>
        <begin position="18"/>
        <end position="297"/>
    </location>
</feature>
<name>A0A927CA67_9BACL</name>
<dbReference type="Proteomes" id="UP000639396">
    <property type="component" value="Unassembled WGS sequence"/>
</dbReference>
<dbReference type="CDD" id="cd19097">
    <property type="entry name" value="AKR_unchar"/>
    <property type="match status" value="1"/>
</dbReference>
<comment type="caution">
    <text evidence="2">The sequence shown here is derived from an EMBL/GenBank/DDBJ whole genome shotgun (WGS) entry which is preliminary data.</text>
</comment>
<dbReference type="InterPro" id="IPR053135">
    <property type="entry name" value="AKR2_Oxidoreductase"/>
</dbReference>